<comment type="caution">
    <text evidence="10">The sequence shown here is derived from an EMBL/GenBank/DDBJ whole genome shotgun (WGS) entry which is preliminary data.</text>
</comment>
<reference evidence="10" key="1">
    <citation type="submission" date="2022-02" db="EMBL/GenBank/DDBJ databases">
        <title>Polaribacter sp. MSW13, isolated from seawater.</title>
        <authorList>
            <person name="Kristyanto S."/>
            <person name="Jung J."/>
            <person name="Jeon C.O."/>
        </authorList>
    </citation>
    <scope>NUCLEOTIDE SEQUENCE</scope>
    <source>
        <strain evidence="10">MSW13</strain>
    </source>
</reference>
<keyword evidence="4" id="KW-0808">Transferase</keyword>
<dbReference type="InterPro" id="IPR003594">
    <property type="entry name" value="HATPase_dom"/>
</dbReference>
<dbReference type="PROSITE" id="PS50109">
    <property type="entry name" value="HIS_KIN"/>
    <property type="match status" value="1"/>
</dbReference>
<dbReference type="InterPro" id="IPR005467">
    <property type="entry name" value="His_kinase_dom"/>
</dbReference>
<keyword evidence="6 10" id="KW-0418">Kinase</keyword>
<dbReference type="PANTHER" id="PTHR41523">
    <property type="entry name" value="TWO-COMPONENT SYSTEM SENSOR PROTEIN"/>
    <property type="match status" value="1"/>
</dbReference>
<dbReference type="SMART" id="SM00387">
    <property type="entry name" value="HATPase_c"/>
    <property type="match status" value="1"/>
</dbReference>
<evidence type="ECO:0000313" key="10">
    <source>
        <dbReference type="EMBL" id="MCI2229297.1"/>
    </source>
</evidence>
<evidence type="ECO:0000256" key="5">
    <source>
        <dbReference type="ARBA" id="ARBA00022741"/>
    </source>
</evidence>
<feature type="signal peptide" evidence="8">
    <location>
        <begin position="1"/>
        <end position="18"/>
    </location>
</feature>
<organism evidence="10 11">
    <name type="scientific">Polaribacter marinus</name>
    <dbReference type="NCBI Taxonomy" id="2916838"/>
    <lineage>
        <taxon>Bacteria</taxon>
        <taxon>Pseudomonadati</taxon>
        <taxon>Bacteroidota</taxon>
        <taxon>Flavobacteriia</taxon>
        <taxon>Flavobacteriales</taxon>
        <taxon>Flavobacteriaceae</taxon>
    </lineage>
</organism>
<comment type="catalytic activity">
    <reaction evidence="1">
        <text>ATP + protein L-histidine = ADP + protein N-phospho-L-histidine.</text>
        <dbReference type="EC" id="2.7.13.3"/>
    </reaction>
</comment>
<dbReference type="PANTHER" id="PTHR41523:SF8">
    <property type="entry name" value="ETHYLENE RESPONSE SENSOR PROTEIN"/>
    <property type="match status" value="1"/>
</dbReference>
<protein>
    <recommendedName>
        <fullName evidence="2">histidine kinase</fullName>
        <ecNumber evidence="2">2.7.13.3</ecNumber>
    </recommendedName>
</protein>
<keyword evidence="5" id="KW-0547">Nucleotide-binding</keyword>
<sequence>MRLLLSPLLFFFSFFGFAQEKTNNQQELTNKIEVFILDQKLDSANYYLKLAKNDSYKLILQKITNRESATYKEYLDFISINGDKSYIKYQKISNFINSYVTEPKGAKINLDYVEIKWLQISELRNNGNLNEASSLQRELENYVNKFNSKDVNVLKVKTKIKTHLIVMYLIEKDIKNGKKLVLECLNTAKELNDKELQIMFLYYLSDFLVEEGKLQEYIDVSEESLELEKELSRKSPFYYSTIEHLIDAYVYKGGNNEKVTLLINEVYNNTSRRIHSYSLYMELLSRLEKTSPLMLAILKKFEVKNVPELVSKLDILTNDLNPNNKFRYIDGASRALFTHGYYDLAFKYKDKAIENTKKIYSQDLSQSLADYKTEQALKVKEKEITNEKEKTTLYSVIASLSFILLLITLVVLRKINKQSNELSEKNKIINKSLKEKELLVKEVHHRVKNNFQIVSSLLELQTKGIEDEKALELANEGKNRVKSMALIHQKLYQNDSGLIDFDEYIKLLTKELSSLYSSAHNVKTSISSENMMFDVDTAIPLGLIINEIITNSYKYAFRNDKENNLSISIHKEDNEDYRLIIKDNGPGLSDDFNVKKTKSLGLRLVNRLVKQLHGTLKQTNNGGAKFEIYFKDSNTRQLVN</sequence>
<keyword evidence="7" id="KW-0067">ATP-binding</keyword>
<dbReference type="Pfam" id="PF02518">
    <property type="entry name" value="HATPase_c"/>
    <property type="match status" value="1"/>
</dbReference>
<keyword evidence="11" id="KW-1185">Reference proteome</keyword>
<keyword evidence="3" id="KW-0597">Phosphoprotein</keyword>
<evidence type="ECO:0000259" key="9">
    <source>
        <dbReference type="PROSITE" id="PS50109"/>
    </source>
</evidence>
<evidence type="ECO:0000256" key="3">
    <source>
        <dbReference type="ARBA" id="ARBA00022553"/>
    </source>
</evidence>
<evidence type="ECO:0000256" key="1">
    <source>
        <dbReference type="ARBA" id="ARBA00000085"/>
    </source>
</evidence>
<evidence type="ECO:0000256" key="2">
    <source>
        <dbReference type="ARBA" id="ARBA00012438"/>
    </source>
</evidence>
<dbReference type="EMBL" id="JAKQYM010000005">
    <property type="protein sequence ID" value="MCI2229297.1"/>
    <property type="molecule type" value="Genomic_DNA"/>
</dbReference>
<feature type="domain" description="Histidine kinase" evidence="9">
    <location>
        <begin position="442"/>
        <end position="634"/>
    </location>
</feature>
<dbReference type="Pfam" id="PF07568">
    <property type="entry name" value="HisKA_2"/>
    <property type="match status" value="1"/>
</dbReference>
<dbReference type="Proteomes" id="UP001139369">
    <property type="component" value="Unassembled WGS sequence"/>
</dbReference>
<evidence type="ECO:0000313" key="11">
    <source>
        <dbReference type="Proteomes" id="UP001139369"/>
    </source>
</evidence>
<evidence type="ECO:0000256" key="7">
    <source>
        <dbReference type="ARBA" id="ARBA00022840"/>
    </source>
</evidence>
<keyword evidence="8" id="KW-0732">Signal</keyword>
<dbReference type="SUPFAM" id="SSF55874">
    <property type="entry name" value="ATPase domain of HSP90 chaperone/DNA topoisomerase II/histidine kinase"/>
    <property type="match status" value="1"/>
</dbReference>
<dbReference type="RefSeq" id="WP_242178425.1">
    <property type="nucleotide sequence ID" value="NZ_JAKQYM010000005.1"/>
</dbReference>
<dbReference type="Gene3D" id="3.30.565.10">
    <property type="entry name" value="Histidine kinase-like ATPase, C-terminal domain"/>
    <property type="match status" value="1"/>
</dbReference>
<accession>A0A9X1VQT6</accession>
<dbReference type="Gene3D" id="3.30.450.20">
    <property type="entry name" value="PAS domain"/>
    <property type="match status" value="1"/>
</dbReference>
<dbReference type="AlphaFoldDB" id="A0A9X1VQT6"/>
<feature type="chain" id="PRO_5040725426" description="histidine kinase" evidence="8">
    <location>
        <begin position="19"/>
        <end position="640"/>
    </location>
</feature>
<dbReference type="GO" id="GO:0004673">
    <property type="term" value="F:protein histidine kinase activity"/>
    <property type="evidence" value="ECO:0007669"/>
    <property type="project" value="UniProtKB-EC"/>
</dbReference>
<dbReference type="InterPro" id="IPR036890">
    <property type="entry name" value="HATPase_C_sf"/>
</dbReference>
<evidence type="ECO:0000256" key="4">
    <source>
        <dbReference type="ARBA" id="ARBA00022679"/>
    </source>
</evidence>
<evidence type="ECO:0000256" key="6">
    <source>
        <dbReference type="ARBA" id="ARBA00022777"/>
    </source>
</evidence>
<proteinExistence type="predicted"/>
<dbReference type="GO" id="GO:0005524">
    <property type="term" value="F:ATP binding"/>
    <property type="evidence" value="ECO:0007669"/>
    <property type="project" value="UniProtKB-KW"/>
</dbReference>
<gene>
    <name evidence="10" type="ORF">MC378_08985</name>
</gene>
<dbReference type="EC" id="2.7.13.3" evidence="2"/>
<dbReference type="InterPro" id="IPR011495">
    <property type="entry name" value="Sig_transdc_His_kin_sub2_dim/P"/>
</dbReference>
<name>A0A9X1VQT6_9FLAO</name>
<evidence type="ECO:0000256" key="8">
    <source>
        <dbReference type="SAM" id="SignalP"/>
    </source>
</evidence>